<dbReference type="InterPro" id="IPR051965">
    <property type="entry name" value="ChromReg_NeuronalGeneExpr"/>
</dbReference>
<gene>
    <name evidence="6" type="ORF">CTheo_1695</name>
</gene>
<dbReference type="SMART" id="SM00398">
    <property type="entry name" value="HMG"/>
    <property type="match status" value="1"/>
</dbReference>
<feature type="region of interest" description="Disordered" evidence="4">
    <location>
        <begin position="413"/>
        <end position="449"/>
    </location>
</feature>
<dbReference type="PANTHER" id="PTHR46040:SF3">
    <property type="entry name" value="HIGH MOBILITY GROUP PROTEIN 2"/>
    <property type="match status" value="1"/>
</dbReference>
<accession>A0A5N5QT14</accession>
<evidence type="ECO:0000313" key="6">
    <source>
        <dbReference type="EMBL" id="KAB5594880.1"/>
    </source>
</evidence>
<dbReference type="AlphaFoldDB" id="A0A5N5QT14"/>
<dbReference type="EMBL" id="SSOP01000015">
    <property type="protein sequence ID" value="KAB5594880.1"/>
    <property type="molecule type" value="Genomic_DNA"/>
</dbReference>
<dbReference type="PANTHER" id="PTHR46040">
    <property type="entry name" value="HIGH MOBILITY GROUP PROTEIN 2"/>
    <property type="match status" value="1"/>
</dbReference>
<feature type="compositionally biased region" description="Polar residues" evidence="4">
    <location>
        <begin position="286"/>
        <end position="306"/>
    </location>
</feature>
<dbReference type="Proteomes" id="UP000383932">
    <property type="component" value="Unassembled WGS sequence"/>
</dbReference>
<reference evidence="6 7" key="1">
    <citation type="journal article" date="2019" name="Fungal Biol. Biotechnol.">
        <title>Draft genome sequence of fastidious pathogen Ceratobasidium theobromae, which causes vascular-streak dieback in Theobroma cacao.</title>
        <authorList>
            <person name="Ali S.S."/>
            <person name="Asman A."/>
            <person name="Shao J."/>
            <person name="Firmansyah A.P."/>
            <person name="Susilo A.W."/>
            <person name="Rosmana A."/>
            <person name="McMahon P."/>
            <person name="Junaid M."/>
            <person name="Guest D."/>
            <person name="Kheng T.Y."/>
            <person name="Meinhardt L.W."/>
            <person name="Bailey B.A."/>
        </authorList>
    </citation>
    <scope>NUCLEOTIDE SEQUENCE [LARGE SCALE GENOMIC DNA]</scope>
    <source>
        <strain evidence="6 7">CT2</strain>
    </source>
</reference>
<feature type="compositionally biased region" description="Basic and acidic residues" evidence="4">
    <location>
        <begin position="81"/>
        <end position="93"/>
    </location>
</feature>
<organism evidence="6 7">
    <name type="scientific">Ceratobasidium theobromae</name>
    <dbReference type="NCBI Taxonomy" id="1582974"/>
    <lineage>
        <taxon>Eukaryota</taxon>
        <taxon>Fungi</taxon>
        <taxon>Dikarya</taxon>
        <taxon>Basidiomycota</taxon>
        <taxon>Agaricomycotina</taxon>
        <taxon>Agaricomycetes</taxon>
        <taxon>Cantharellales</taxon>
        <taxon>Ceratobasidiaceae</taxon>
        <taxon>Ceratobasidium</taxon>
    </lineage>
</organism>
<dbReference type="Gene3D" id="1.10.30.10">
    <property type="entry name" value="High mobility group box domain"/>
    <property type="match status" value="1"/>
</dbReference>
<feature type="compositionally biased region" description="Basic and acidic residues" evidence="4">
    <location>
        <begin position="175"/>
        <end position="186"/>
    </location>
</feature>
<evidence type="ECO:0000256" key="2">
    <source>
        <dbReference type="ARBA" id="ARBA00023242"/>
    </source>
</evidence>
<dbReference type="PROSITE" id="PS50118">
    <property type="entry name" value="HMG_BOX_2"/>
    <property type="match status" value="1"/>
</dbReference>
<comment type="caution">
    <text evidence="6">The sequence shown here is derived from an EMBL/GenBank/DDBJ whole genome shotgun (WGS) entry which is preliminary data.</text>
</comment>
<feature type="domain" description="HMG box" evidence="5">
    <location>
        <begin position="320"/>
        <end position="388"/>
    </location>
</feature>
<feature type="compositionally biased region" description="Basic and acidic residues" evidence="4">
    <location>
        <begin position="217"/>
        <end position="227"/>
    </location>
</feature>
<evidence type="ECO:0000256" key="1">
    <source>
        <dbReference type="ARBA" id="ARBA00023125"/>
    </source>
</evidence>
<dbReference type="OrthoDB" id="1919336at2759"/>
<dbReference type="GO" id="GO:0010468">
    <property type="term" value="P:regulation of gene expression"/>
    <property type="evidence" value="ECO:0007669"/>
    <property type="project" value="TreeGrafter"/>
</dbReference>
<feature type="compositionally biased region" description="Low complexity" evidence="4">
    <location>
        <begin position="137"/>
        <end position="160"/>
    </location>
</feature>
<keyword evidence="1 3" id="KW-0238">DNA-binding</keyword>
<dbReference type="InterPro" id="IPR036910">
    <property type="entry name" value="HMG_box_dom_sf"/>
</dbReference>
<dbReference type="GO" id="GO:0003677">
    <property type="term" value="F:DNA binding"/>
    <property type="evidence" value="ECO:0007669"/>
    <property type="project" value="UniProtKB-UniRule"/>
</dbReference>
<proteinExistence type="predicted"/>
<keyword evidence="2 3" id="KW-0539">Nucleus</keyword>
<keyword evidence="7" id="KW-1185">Reference proteome</keyword>
<feature type="compositionally biased region" description="Basic and acidic residues" evidence="4">
    <location>
        <begin position="576"/>
        <end position="586"/>
    </location>
</feature>
<feature type="DNA-binding region" description="HMG box" evidence="3">
    <location>
        <begin position="320"/>
        <end position="388"/>
    </location>
</feature>
<dbReference type="SUPFAM" id="SSF47095">
    <property type="entry name" value="HMG-box"/>
    <property type="match status" value="1"/>
</dbReference>
<evidence type="ECO:0000256" key="3">
    <source>
        <dbReference type="PROSITE-ProRule" id="PRU00267"/>
    </source>
</evidence>
<feature type="region of interest" description="Disordered" evidence="4">
    <location>
        <begin position="465"/>
        <end position="616"/>
    </location>
</feature>
<dbReference type="Pfam" id="PF00505">
    <property type="entry name" value="HMG_box"/>
    <property type="match status" value="1"/>
</dbReference>
<feature type="region of interest" description="Disordered" evidence="4">
    <location>
        <begin position="55"/>
        <end position="123"/>
    </location>
</feature>
<feature type="region of interest" description="Disordered" evidence="4">
    <location>
        <begin position="137"/>
        <end position="327"/>
    </location>
</feature>
<protein>
    <recommendedName>
        <fullName evidence="5">HMG box domain-containing protein</fullName>
    </recommendedName>
</protein>
<dbReference type="GO" id="GO:0005634">
    <property type="term" value="C:nucleus"/>
    <property type="evidence" value="ECO:0007669"/>
    <property type="project" value="UniProtKB-UniRule"/>
</dbReference>
<feature type="compositionally biased region" description="Acidic residues" evidence="4">
    <location>
        <begin position="200"/>
        <end position="215"/>
    </location>
</feature>
<name>A0A5N5QT14_9AGAM</name>
<evidence type="ECO:0000313" key="7">
    <source>
        <dbReference type="Proteomes" id="UP000383932"/>
    </source>
</evidence>
<dbReference type="InterPro" id="IPR009071">
    <property type="entry name" value="HMG_box_dom"/>
</dbReference>
<evidence type="ECO:0000259" key="5">
    <source>
        <dbReference type="PROSITE" id="PS50118"/>
    </source>
</evidence>
<evidence type="ECO:0000256" key="4">
    <source>
        <dbReference type="SAM" id="MobiDB-lite"/>
    </source>
</evidence>
<sequence>MSSSDRQPEGLSVEDFDGKQAELIGKLSEISTSMRQCADIFDSFTRIVRQFSIRPITHEATGHRQPSGPALSRGSGSAPPERSDLRPSSEHIESVGSPSFALGIEGYRRPSQPHTGSMLPPAVPTYHGTGLLALSSSSTSTHAVPGPSYSLRRPSSSASGTGSGGLHEVGSTGHHVVEAISSERHVSTIKQGKRKRSQPEEVDELGEDSEVDIGMDDSPRAETREGTSETELATRRSTRHPVETPEESLGARVFSPRGYAAAESGRSEDRPVEPTTGPSIVVFSSGAGSSKSRALQSRTLAQTSSGRSRKEKKPRDPNAPKQPPPAYIVYQNEIRETMRARFPTLSPTELVKEIAATWKTLPNAERQRYKDRANLEKDRWVAQLAAYQATLSTSDETQPGRSSEGSFLAMAAVSDSPPVSPPRRSPSVSDTEADPRAVRRVVSQDMSGSSASYYHAPLRAISTHSGFMGPGVSNIPEGSESRSGRSTTKQEYPGRGQEQPLGPERSLSRSSFTSTSGLYGHAVPMPLPSPPAGRSHFSGHMEPHASSTRLPSFKSLGLGHSLQPGAREPSPGPMRGRSETEGEPALKRQRTMTDPPAEEEEAGGSGRSTHEGRDAE</sequence>